<name>A0A9P7EKK5_9AGAM</name>
<dbReference type="EMBL" id="JABBWG010000004">
    <property type="protein sequence ID" value="KAG1823864.1"/>
    <property type="molecule type" value="Genomic_DNA"/>
</dbReference>
<feature type="compositionally biased region" description="Basic residues" evidence="1">
    <location>
        <begin position="350"/>
        <end position="361"/>
    </location>
</feature>
<protein>
    <submittedName>
        <fullName evidence="2">Uncharacterized protein</fullName>
    </submittedName>
</protein>
<dbReference type="RefSeq" id="XP_041197924.1">
    <property type="nucleotide sequence ID" value="XM_041332438.1"/>
</dbReference>
<feature type="region of interest" description="Disordered" evidence="1">
    <location>
        <begin position="336"/>
        <end position="361"/>
    </location>
</feature>
<evidence type="ECO:0000313" key="3">
    <source>
        <dbReference type="Proteomes" id="UP000807769"/>
    </source>
</evidence>
<organism evidence="2 3">
    <name type="scientific">Suillus subaureus</name>
    <dbReference type="NCBI Taxonomy" id="48587"/>
    <lineage>
        <taxon>Eukaryota</taxon>
        <taxon>Fungi</taxon>
        <taxon>Dikarya</taxon>
        <taxon>Basidiomycota</taxon>
        <taxon>Agaricomycotina</taxon>
        <taxon>Agaricomycetes</taxon>
        <taxon>Agaricomycetidae</taxon>
        <taxon>Boletales</taxon>
        <taxon>Suillineae</taxon>
        <taxon>Suillaceae</taxon>
        <taxon>Suillus</taxon>
    </lineage>
</organism>
<dbReference type="GeneID" id="64626455"/>
<sequence>MAGNNLEVDDEVPKQLPLNAEEVDVLESYLEQWDSTSGQERSAVWGDGTREARLKAPTMDAKLLKSRRTVYQKWLQNHGGKKDMKPPINLGWKWTYWTVFGCLRKMELLLKIEDKTGVELGEPGMMNHYSKYLTEMVNSLTKKEVKEATKMATVWNKQGVLPEVQADTAKQKSNEILWYMAGEMFKKAGMQLFMLSAWKNEEGKLLVSSHDYNDELGNGESFTKTCDWQVVLPEWETYVSKKFNKEVDNGTMVKKGRKDNTYTLKIGGNGLPILLDHAEMDSDTWKAVVRAFLNWHYCDGKPKDPVPWKEFYGWWSKADKEVKPPVASIIEAEVSEQEGELPKRTSGGKGKTRTLNKQKSKVRVVVPPNSLNDGKETKSWVTMIASKKSKVLPVKTTSVLKPQVDSEDSEDAFQAPNSSDKPLGDEMLDVRIGKASVNQKASRLSKDVATKPKRVLEASSEHGMDKEL</sequence>
<dbReference type="AlphaFoldDB" id="A0A9P7EKK5"/>
<reference evidence="2" key="1">
    <citation type="journal article" date="2020" name="New Phytol.">
        <title>Comparative genomics reveals dynamic genome evolution in host specialist ectomycorrhizal fungi.</title>
        <authorList>
            <person name="Lofgren L.A."/>
            <person name="Nguyen N.H."/>
            <person name="Vilgalys R."/>
            <person name="Ruytinx J."/>
            <person name="Liao H.L."/>
            <person name="Branco S."/>
            <person name="Kuo A."/>
            <person name="LaButti K."/>
            <person name="Lipzen A."/>
            <person name="Andreopoulos W."/>
            <person name="Pangilinan J."/>
            <person name="Riley R."/>
            <person name="Hundley H."/>
            <person name="Na H."/>
            <person name="Barry K."/>
            <person name="Grigoriev I.V."/>
            <person name="Stajich J.E."/>
            <person name="Kennedy P.G."/>
        </authorList>
    </citation>
    <scope>NUCLEOTIDE SEQUENCE</scope>
    <source>
        <strain evidence="2">MN1</strain>
    </source>
</reference>
<evidence type="ECO:0000256" key="1">
    <source>
        <dbReference type="SAM" id="MobiDB-lite"/>
    </source>
</evidence>
<feature type="compositionally biased region" description="Basic and acidic residues" evidence="1">
    <location>
        <begin position="444"/>
        <end position="468"/>
    </location>
</feature>
<evidence type="ECO:0000313" key="2">
    <source>
        <dbReference type="EMBL" id="KAG1823864.1"/>
    </source>
</evidence>
<comment type="caution">
    <text evidence="2">The sequence shown here is derived from an EMBL/GenBank/DDBJ whole genome shotgun (WGS) entry which is preliminary data.</text>
</comment>
<keyword evidence="3" id="KW-1185">Reference proteome</keyword>
<dbReference type="OrthoDB" id="2677129at2759"/>
<feature type="region of interest" description="Disordered" evidence="1">
    <location>
        <begin position="402"/>
        <end position="468"/>
    </location>
</feature>
<feature type="compositionally biased region" description="Basic and acidic residues" evidence="1">
    <location>
        <begin position="422"/>
        <end position="432"/>
    </location>
</feature>
<dbReference type="Proteomes" id="UP000807769">
    <property type="component" value="Unassembled WGS sequence"/>
</dbReference>
<proteinExistence type="predicted"/>
<accession>A0A9P7EKK5</accession>
<gene>
    <name evidence="2" type="ORF">BJ212DRAFT_1296390</name>
</gene>